<sequence length="258" mass="28807">MSGGLSEATRAKLRRRLERMAARLDRRARSLRQGGLERPLHESVGELASYDQHTSDLAAETFERSKDLGLLERVQLTGQEVHDALRRLDEGRYGYCEQCGRFIGTARLLALPWARRCAACQQAHDLEEERRVEDRAVGRRPLEEAALMPPFGRADQRNAGETGFDPGDVWQALARYGNANSPQDVPGAVDYDETWEGADTEQPGGVTEVEYIPDMAGTGVVDYDQVYPDPSTSGRRRARRGPTEETGGDDDLEGDRWM</sequence>
<evidence type="ECO:0000256" key="2">
    <source>
        <dbReference type="ARBA" id="ARBA00022771"/>
    </source>
</evidence>
<dbReference type="Pfam" id="PF01258">
    <property type="entry name" value="zf-dskA_traR"/>
    <property type="match status" value="1"/>
</dbReference>
<reference evidence="8" key="1">
    <citation type="submission" date="2023-12" db="EMBL/GenBank/DDBJ databases">
        <title>Novel isolates from deep terrestrial aquifers shed light on the physiology and ecology of the class Limnochordia.</title>
        <authorList>
            <person name="Karnachuk O.V."/>
            <person name="Lukina A.P."/>
            <person name="Avakyan M.R."/>
            <person name="Kadnikov V."/>
            <person name="Begmatov S."/>
            <person name="Beletsky A.V."/>
            <person name="Mardanov A.V."/>
            <person name="Ravin N.V."/>
        </authorList>
    </citation>
    <scope>NUCLEOTIDE SEQUENCE [LARGE SCALE GENOMIC DNA]</scope>
    <source>
        <strain evidence="8">LN</strain>
    </source>
</reference>
<keyword evidence="3" id="KW-0862">Zinc</keyword>
<organism evidence="7 8">
    <name type="scientific">Geochorda subterranea</name>
    <dbReference type="NCBI Taxonomy" id="3109564"/>
    <lineage>
        <taxon>Bacteria</taxon>
        <taxon>Bacillati</taxon>
        <taxon>Bacillota</taxon>
        <taxon>Limnochordia</taxon>
        <taxon>Limnochordales</taxon>
        <taxon>Geochordaceae</taxon>
        <taxon>Geochorda</taxon>
    </lineage>
</organism>
<dbReference type="PROSITE" id="PS01102">
    <property type="entry name" value="ZF_DKSA_1"/>
    <property type="match status" value="1"/>
</dbReference>
<protein>
    <submittedName>
        <fullName evidence="7">TraR/DksA C4-type zinc finger protein</fullName>
    </submittedName>
</protein>
<dbReference type="PANTHER" id="PTHR33823">
    <property type="entry name" value="RNA POLYMERASE-BINDING TRANSCRIPTION FACTOR DKSA-RELATED"/>
    <property type="match status" value="1"/>
</dbReference>
<gene>
    <name evidence="7" type="ORF">VLY81_08080</name>
</gene>
<dbReference type="PANTHER" id="PTHR33823:SF4">
    <property type="entry name" value="GENERAL STRESS PROTEIN 16O"/>
    <property type="match status" value="1"/>
</dbReference>
<feature type="compositionally biased region" description="Acidic residues" evidence="5">
    <location>
        <begin position="246"/>
        <end position="258"/>
    </location>
</feature>
<dbReference type="SUPFAM" id="SSF109635">
    <property type="entry name" value="DnaK suppressor protein DksA, alpha-hairpin domain"/>
    <property type="match status" value="1"/>
</dbReference>
<evidence type="ECO:0000313" key="7">
    <source>
        <dbReference type="EMBL" id="WRP13409.1"/>
    </source>
</evidence>
<name>A0ABZ1BL34_9FIRM</name>
<keyword evidence="2" id="KW-0863">Zinc-finger</keyword>
<evidence type="ECO:0000256" key="1">
    <source>
        <dbReference type="ARBA" id="ARBA00022723"/>
    </source>
</evidence>
<accession>A0ABZ1BL34</accession>
<dbReference type="InterPro" id="IPR020458">
    <property type="entry name" value="Znf_DskA_TraR_CS"/>
</dbReference>
<dbReference type="Proteomes" id="UP001333102">
    <property type="component" value="Chromosome"/>
</dbReference>
<feature type="region of interest" description="Disordered" evidence="5">
    <location>
        <begin position="213"/>
        <end position="258"/>
    </location>
</feature>
<dbReference type="InterPro" id="IPR037187">
    <property type="entry name" value="DnaK_N"/>
</dbReference>
<evidence type="ECO:0000256" key="3">
    <source>
        <dbReference type="ARBA" id="ARBA00022833"/>
    </source>
</evidence>
<dbReference type="EMBL" id="CP141614">
    <property type="protein sequence ID" value="WRP13409.1"/>
    <property type="molecule type" value="Genomic_DNA"/>
</dbReference>
<keyword evidence="1" id="KW-0479">Metal-binding</keyword>
<evidence type="ECO:0000256" key="4">
    <source>
        <dbReference type="PROSITE-ProRule" id="PRU00510"/>
    </source>
</evidence>
<feature type="domain" description="Zinc finger DksA/TraR C4-type" evidence="6">
    <location>
        <begin position="91"/>
        <end position="124"/>
    </location>
</feature>
<dbReference type="RefSeq" id="WP_324667654.1">
    <property type="nucleotide sequence ID" value="NZ_CP141614.1"/>
</dbReference>
<evidence type="ECO:0000259" key="6">
    <source>
        <dbReference type="Pfam" id="PF01258"/>
    </source>
</evidence>
<feature type="zinc finger region" description="dksA C4-type" evidence="4">
    <location>
        <begin position="96"/>
        <end position="120"/>
    </location>
</feature>
<dbReference type="Gene3D" id="1.20.120.910">
    <property type="entry name" value="DksA, coiled-coil domain"/>
    <property type="match status" value="1"/>
</dbReference>
<dbReference type="SUPFAM" id="SSF57716">
    <property type="entry name" value="Glucocorticoid receptor-like (DNA-binding domain)"/>
    <property type="match status" value="1"/>
</dbReference>
<dbReference type="InterPro" id="IPR000962">
    <property type="entry name" value="Znf_DskA_TraR"/>
</dbReference>
<keyword evidence="8" id="KW-1185">Reference proteome</keyword>
<evidence type="ECO:0000313" key="8">
    <source>
        <dbReference type="Proteomes" id="UP001333102"/>
    </source>
</evidence>
<dbReference type="PROSITE" id="PS51128">
    <property type="entry name" value="ZF_DKSA_2"/>
    <property type="match status" value="1"/>
</dbReference>
<evidence type="ECO:0000256" key="5">
    <source>
        <dbReference type="SAM" id="MobiDB-lite"/>
    </source>
</evidence>
<proteinExistence type="predicted"/>